<dbReference type="OrthoDB" id="9776116at2"/>
<evidence type="ECO:0000313" key="3">
    <source>
        <dbReference type="Proteomes" id="UP000008721"/>
    </source>
</evidence>
<dbReference type="InterPro" id="IPR002881">
    <property type="entry name" value="DUF58"/>
</dbReference>
<dbReference type="HOGENOM" id="CLU_054927_2_0_7"/>
<dbReference type="RefSeq" id="WP_013459291.1">
    <property type="nucleotide sequence ID" value="NC_014762.1"/>
</dbReference>
<accession>E4TZK6</accession>
<dbReference type="PANTHER" id="PTHR33608:SF6">
    <property type="entry name" value="BLL2464 PROTEIN"/>
    <property type="match status" value="1"/>
</dbReference>
<dbReference type="PANTHER" id="PTHR33608">
    <property type="entry name" value="BLL2464 PROTEIN"/>
    <property type="match status" value="1"/>
</dbReference>
<dbReference type="AlphaFoldDB" id="E4TZK6"/>
<dbReference type="Pfam" id="PF01882">
    <property type="entry name" value="DUF58"/>
    <property type="match status" value="1"/>
</dbReference>
<proteinExistence type="predicted"/>
<dbReference type="STRING" id="709032.Sulku_0427"/>
<organism evidence="2 3">
    <name type="scientific">Sulfuricurvum kujiense (strain ATCC BAA-921 / DSM 16994 / JCM 11577 / YK-1)</name>
    <dbReference type="NCBI Taxonomy" id="709032"/>
    <lineage>
        <taxon>Bacteria</taxon>
        <taxon>Pseudomonadati</taxon>
        <taxon>Campylobacterota</taxon>
        <taxon>Epsilonproteobacteria</taxon>
        <taxon>Campylobacterales</taxon>
        <taxon>Sulfurimonadaceae</taxon>
        <taxon>Sulfuricurvum</taxon>
    </lineage>
</organism>
<sequence>MKNSRHILLKARRQIIGDRIGNNPSMFRGEGYDFIELREYVSGDDTRHIDWNITAKMQRPFIKVFREERELSVVTVAMLGGSLHFGQERFKIDALAEAVALIGYSALANGDLFTHIDFSETLRNEVRASKKRFAVAQSVEGIMDTPILQHRADYNAMASSLYRRLKRRSLIVVIGDFFEIPDLRLLAKKHEVVAVVVRDRFEEKPSPMGFSALIDPQSGAVLEGDFNARSVRKYHEKVREHDAGLFDRLRRDGIRAAKLYTDASVSVVLRRLFEGRV</sequence>
<keyword evidence="3" id="KW-1185">Reference proteome</keyword>
<protein>
    <recommendedName>
        <fullName evidence="1">DUF58 domain-containing protein</fullName>
    </recommendedName>
</protein>
<dbReference type="EMBL" id="CP002355">
    <property type="protein sequence ID" value="ADR33094.1"/>
    <property type="molecule type" value="Genomic_DNA"/>
</dbReference>
<gene>
    <name evidence="2" type="ordered locus">Sulku_0427</name>
</gene>
<reference evidence="2 3" key="1">
    <citation type="journal article" date="2012" name="Stand. Genomic Sci.">
        <title>Complete genome sequence of the sulfur compounds oxidizing chemolithoautotroph Sulfuricurvum kujiense type strain (YK-1(T)).</title>
        <authorList>
            <person name="Han C."/>
            <person name="Kotsyurbenko O."/>
            <person name="Chertkov O."/>
            <person name="Held B."/>
            <person name="Lapidus A."/>
            <person name="Nolan M."/>
            <person name="Lucas S."/>
            <person name="Hammon N."/>
            <person name="Deshpande S."/>
            <person name="Cheng J.F."/>
            <person name="Tapia R."/>
            <person name="Goodwin L.A."/>
            <person name="Pitluck S."/>
            <person name="Liolios K."/>
            <person name="Pagani I."/>
            <person name="Ivanova N."/>
            <person name="Mavromatis K."/>
            <person name="Mikhailova N."/>
            <person name="Pati A."/>
            <person name="Chen A."/>
            <person name="Palaniappan K."/>
            <person name="Land M."/>
            <person name="Hauser L."/>
            <person name="Chang Y.J."/>
            <person name="Jeffries C.D."/>
            <person name="Brambilla E.M."/>
            <person name="Rohde M."/>
            <person name="Spring S."/>
            <person name="Sikorski J."/>
            <person name="Goker M."/>
            <person name="Woyke T."/>
            <person name="Bristow J."/>
            <person name="Eisen J.A."/>
            <person name="Markowitz V."/>
            <person name="Hugenholtz P."/>
            <person name="Kyrpides N.C."/>
            <person name="Klenk H.P."/>
            <person name="Detter J.C."/>
        </authorList>
    </citation>
    <scope>NUCLEOTIDE SEQUENCE [LARGE SCALE GENOMIC DNA]</scope>
    <source>
        <strain evidence="3">ATCC BAA-921 / DSM 16994 / JCM 11577 / YK-1</strain>
    </source>
</reference>
<evidence type="ECO:0000259" key="1">
    <source>
        <dbReference type="Pfam" id="PF01882"/>
    </source>
</evidence>
<evidence type="ECO:0000313" key="2">
    <source>
        <dbReference type="EMBL" id="ADR33094.1"/>
    </source>
</evidence>
<feature type="domain" description="DUF58" evidence="1">
    <location>
        <begin position="36"/>
        <end position="242"/>
    </location>
</feature>
<dbReference type="eggNOG" id="COG1721">
    <property type="taxonomic scope" value="Bacteria"/>
</dbReference>
<dbReference type="KEGG" id="sku:Sulku_0427"/>
<dbReference type="Proteomes" id="UP000008721">
    <property type="component" value="Chromosome"/>
</dbReference>
<name>E4TZK6_SULKY</name>